<keyword evidence="1" id="KW-1133">Transmembrane helix</keyword>
<dbReference type="EMBL" id="AE016827">
    <property type="protein sequence ID" value="AAU37064.1"/>
    <property type="molecule type" value="Genomic_DNA"/>
</dbReference>
<keyword evidence="1" id="KW-0812">Transmembrane</keyword>
<evidence type="ECO:0000313" key="3">
    <source>
        <dbReference type="Proteomes" id="UP000000607"/>
    </source>
</evidence>
<dbReference type="Pfam" id="PF04186">
    <property type="entry name" value="FxsA"/>
    <property type="match status" value="1"/>
</dbReference>
<dbReference type="NCBIfam" id="NF008528">
    <property type="entry name" value="PRK11463.1-2"/>
    <property type="match status" value="1"/>
</dbReference>
<dbReference type="STRING" id="221988.MS0457"/>
<dbReference type="eggNOG" id="COG3030">
    <property type="taxonomic scope" value="Bacteria"/>
</dbReference>
<feature type="transmembrane region" description="Helical" evidence="1">
    <location>
        <begin position="31"/>
        <end position="49"/>
    </location>
</feature>
<dbReference type="PANTHER" id="PTHR35335:SF1">
    <property type="entry name" value="UPF0716 PROTEIN FXSA"/>
    <property type="match status" value="1"/>
</dbReference>
<dbReference type="GO" id="GO:0016020">
    <property type="term" value="C:membrane"/>
    <property type="evidence" value="ECO:0007669"/>
    <property type="project" value="InterPro"/>
</dbReference>
<dbReference type="KEGG" id="msu:MS0457"/>
<feature type="transmembrane region" description="Helical" evidence="1">
    <location>
        <begin position="77"/>
        <end position="103"/>
    </location>
</feature>
<dbReference type="AlphaFoldDB" id="Q65VE6"/>
<dbReference type="OrthoDB" id="9792788at2"/>
<accession>Q65VE6</accession>
<keyword evidence="3" id="KW-1185">Reference proteome</keyword>
<dbReference type="HOGENOM" id="CLU_085083_0_2_6"/>
<feature type="transmembrane region" description="Helical" evidence="1">
    <location>
        <begin position="6"/>
        <end position="24"/>
    </location>
</feature>
<sequence length="161" mass="18079">MPIIFIITLIAFLFIYGELSLLIAIGSAIGAFGVIMLLLLSVFIGGVILKSKGLFGLNFRRQIAQGEIPADSVVKSLLWMIAGILFIIPGFITDLLACLLLLLPSGLFEKWISQKFTVINSGFTAQGFGRHSHRYRYYKDQNTEVFEAEYEKEVDEKKRIK</sequence>
<dbReference type="RefSeq" id="WP_011199639.1">
    <property type="nucleotide sequence ID" value="NC_006300.1"/>
</dbReference>
<reference evidence="2 3" key="1">
    <citation type="journal article" date="2004" name="Nat. Biotechnol.">
        <title>The genome sequence of the capnophilic rumen bacterium Mannheimia succiniciproducens.</title>
        <authorList>
            <person name="Hong S.H."/>
            <person name="Kim J.S."/>
            <person name="Lee S.Y."/>
            <person name="In Y.H."/>
            <person name="Choi S.S."/>
            <person name="Rih J.-K."/>
            <person name="Kim C.H."/>
            <person name="Jeong H."/>
            <person name="Hur C.G."/>
            <person name="Kim J.J."/>
        </authorList>
    </citation>
    <scope>NUCLEOTIDE SEQUENCE [LARGE SCALE GENOMIC DNA]</scope>
    <source>
        <strain evidence="3">KCTC 0769BP / MBEL55E</strain>
    </source>
</reference>
<proteinExistence type="predicted"/>
<organism evidence="2 3">
    <name type="scientific">Mannheimia succiniciproducens (strain KCTC 0769BP / MBEL55E)</name>
    <dbReference type="NCBI Taxonomy" id="221988"/>
    <lineage>
        <taxon>Bacteria</taxon>
        <taxon>Pseudomonadati</taxon>
        <taxon>Pseudomonadota</taxon>
        <taxon>Gammaproteobacteria</taxon>
        <taxon>Pasteurellales</taxon>
        <taxon>Pasteurellaceae</taxon>
        <taxon>Basfia</taxon>
    </lineage>
</organism>
<dbReference type="InterPro" id="IPR007313">
    <property type="entry name" value="FxsA"/>
</dbReference>
<evidence type="ECO:0000313" key="2">
    <source>
        <dbReference type="EMBL" id="AAU37064.1"/>
    </source>
</evidence>
<keyword evidence="1" id="KW-0472">Membrane</keyword>
<gene>
    <name evidence="2" type="primary">fxsA</name>
    <name evidence="2" type="ordered locus">MS0457</name>
</gene>
<dbReference type="PANTHER" id="PTHR35335">
    <property type="entry name" value="UPF0716 PROTEIN FXSA"/>
    <property type="match status" value="1"/>
</dbReference>
<dbReference type="Proteomes" id="UP000000607">
    <property type="component" value="Chromosome"/>
</dbReference>
<name>Q65VE6_MANSM</name>
<protein>
    <submittedName>
        <fullName evidence="2">FxsA protein</fullName>
    </submittedName>
</protein>
<evidence type="ECO:0000256" key="1">
    <source>
        <dbReference type="SAM" id="Phobius"/>
    </source>
</evidence>